<gene>
    <name evidence="1" type="ORF">NJ959_17645</name>
</gene>
<evidence type="ECO:0000313" key="1">
    <source>
        <dbReference type="EMBL" id="MCP2730258.1"/>
    </source>
</evidence>
<protein>
    <submittedName>
        <fullName evidence="1">Uncharacterized protein</fullName>
    </submittedName>
</protein>
<accession>A0AAE3KQ25</accession>
<dbReference type="Proteomes" id="UP001204953">
    <property type="component" value="Unassembled WGS sequence"/>
</dbReference>
<organism evidence="1 2">
    <name type="scientific">Limnofasciculus baicalensis BBK-W-15</name>
    <dbReference type="NCBI Taxonomy" id="2699891"/>
    <lineage>
        <taxon>Bacteria</taxon>
        <taxon>Bacillati</taxon>
        <taxon>Cyanobacteriota</taxon>
        <taxon>Cyanophyceae</taxon>
        <taxon>Coleofasciculales</taxon>
        <taxon>Coleofasciculaceae</taxon>
        <taxon>Limnofasciculus</taxon>
        <taxon>Limnofasciculus baicalensis</taxon>
    </lineage>
</organism>
<dbReference type="RefSeq" id="WP_254013022.1">
    <property type="nucleotide sequence ID" value="NZ_JAMZMM010000182.1"/>
</dbReference>
<dbReference type="AlphaFoldDB" id="A0AAE3KQ25"/>
<reference evidence="1" key="1">
    <citation type="submission" date="2022-06" db="EMBL/GenBank/DDBJ databases">
        <title>New cyanobacteria of genus Symplocastrum in benthos of Lake Baikal.</title>
        <authorList>
            <person name="Sorokovikova E."/>
            <person name="Tikhonova I."/>
            <person name="Krasnopeev A."/>
            <person name="Evseev P."/>
            <person name="Gladkikh A."/>
            <person name="Belykh O."/>
        </authorList>
    </citation>
    <scope>NUCLEOTIDE SEQUENCE</scope>
    <source>
        <strain evidence="1">BBK-W-15</strain>
    </source>
</reference>
<name>A0AAE3KQ25_9CYAN</name>
<keyword evidence="2" id="KW-1185">Reference proteome</keyword>
<dbReference type="EMBL" id="JAMZMM010000182">
    <property type="protein sequence ID" value="MCP2730258.1"/>
    <property type="molecule type" value="Genomic_DNA"/>
</dbReference>
<evidence type="ECO:0000313" key="2">
    <source>
        <dbReference type="Proteomes" id="UP001204953"/>
    </source>
</evidence>
<proteinExistence type="predicted"/>
<comment type="caution">
    <text evidence="1">The sequence shown here is derived from an EMBL/GenBank/DDBJ whole genome shotgun (WGS) entry which is preliminary data.</text>
</comment>
<sequence length="118" mass="13807">MNLSIIDNKLRIDLEWHEQLWAFTLDKTIDIPLAHIENVTTDEPHSSWREIRAPGTFLPGVIKAGTYYTSTGKEFWYVTGDRDYLVLELRDESFKKIVFTLNENHLWAERITQAQVAL</sequence>